<organism evidence="1 2">
    <name type="scientific">Paramarasmius palmivorus</name>
    <dbReference type="NCBI Taxonomy" id="297713"/>
    <lineage>
        <taxon>Eukaryota</taxon>
        <taxon>Fungi</taxon>
        <taxon>Dikarya</taxon>
        <taxon>Basidiomycota</taxon>
        <taxon>Agaricomycotina</taxon>
        <taxon>Agaricomycetes</taxon>
        <taxon>Agaricomycetidae</taxon>
        <taxon>Agaricales</taxon>
        <taxon>Marasmiineae</taxon>
        <taxon>Marasmiaceae</taxon>
        <taxon>Paramarasmius</taxon>
    </lineage>
</organism>
<gene>
    <name evidence="1" type="ORF">VNI00_009246</name>
</gene>
<dbReference type="AlphaFoldDB" id="A0AAW0CSU6"/>
<reference evidence="1 2" key="1">
    <citation type="submission" date="2024-01" db="EMBL/GenBank/DDBJ databases">
        <title>A draft genome for a cacao thread blight-causing isolate of Paramarasmius palmivorus.</title>
        <authorList>
            <person name="Baruah I.K."/>
            <person name="Bukari Y."/>
            <person name="Amoako-Attah I."/>
            <person name="Meinhardt L.W."/>
            <person name="Bailey B.A."/>
            <person name="Cohen S.P."/>
        </authorList>
    </citation>
    <scope>NUCLEOTIDE SEQUENCE [LARGE SCALE GENOMIC DNA]</scope>
    <source>
        <strain evidence="1 2">GH-12</strain>
    </source>
</reference>
<comment type="caution">
    <text evidence="1">The sequence shown here is derived from an EMBL/GenBank/DDBJ whole genome shotgun (WGS) entry which is preliminary data.</text>
</comment>
<protein>
    <submittedName>
        <fullName evidence="1">Uncharacterized protein</fullName>
    </submittedName>
</protein>
<evidence type="ECO:0000313" key="1">
    <source>
        <dbReference type="EMBL" id="KAK7041641.1"/>
    </source>
</evidence>
<keyword evidence="2" id="KW-1185">Reference proteome</keyword>
<dbReference type="Proteomes" id="UP001383192">
    <property type="component" value="Unassembled WGS sequence"/>
</dbReference>
<sequence length="87" mass="10083">MKMSVTQLEAVIKDKKIELSSDYPHRYISTLQDDNLVLALKAIIIGYLITDGREIPRELQVDAVRMATVFQSWKLYPHEYISGTTRR</sequence>
<proteinExistence type="predicted"/>
<evidence type="ECO:0000313" key="2">
    <source>
        <dbReference type="Proteomes" id="UP001383192"/>
    </source>
</evidence>
<accession>A0AAW0CSU6</accession>
<name>A0AAW0CSU6_9AGAR</name>
<dbReference type="EMBL" id="JAYKXP010000033">
    <property type="protein sequence ID" value="KAK7041641.1"/>
    <property type="molecule type" value="Genomic_DNA"/>
</dbReference>